<keyword evidence="2" id="KW-1185">Reference proteome</keyword>
<evidence type="ECO:0000313" key="2">
    <source>
        <dbReference type="Proteomes" id="UP000198656"/>
    </source>
</evidence>
<dbReference type="AlphaFoldDB" id="A0A1G7ULX0"/>
<sequence length="132" mass="15026">MTKIYQLPTSEDKQSVHDLINDFAHGKLSRNDMMKMIANIITKYKTKSFPVFGYSVSILQWYKDIPVINIQSARVSDHCPTCDSGIGHAKYLRTEKENFGLNYDIISVTCLECGCVYALKAPNGRTEISERR</sequence>
<dbReference type="OrthoDB" id="2665710at2"/>
<accession>A0A1G7ULX0</accession>
<protein>
    <submittedName>
        <fullName evidence="1">Uncharacterized protein</fullName>
    </submittedName>
</protein>
<organism evidence="1 2">
    <name type="scientific">Desulfosporosinus hippei DSM 8344</name>
    <dbReference type="NCBI Taxonomy" id="1121419"/>
    <lineage>
        <taxon>Bacteria</taxon>
        <taxon>Bacillati</taxon>
        <taxon>Bacillota</taxon>
        <taxon>Clostridia</taxon>
        <taxon>Eubacteriales</taxon>
        <taxon>Desulfitobacteriaceae</taxon>
        <taxon>Desulfosporosinus</taxon>
    </lineage>
</organism>
<evidence type="ECO:0000313" key="1">
    <source>
        <dbReference type="EMBL" id="SDG48605.1"/>
    </source>
</evidence>
<name>A0A1G7ULX0_9FIRM</name>
<dbReference type="EMBL" id="FNCP01000003">
    <property type="protein sequence ID" value="SDG48605.1"/>
    <property type="molecule type" value="Genomic_DNA"/>
</dbReference>
<reference evidence="2" key="1">
    <citation type="submission" date="2016-10" db="EMBL/GenBank/DDBJ databases">
        <authorList>
            <person name="Varghese N."/>
            <person name="Submissions S."/>
        </authorList>
    </citation>
    <scope>NUCLEOTIDE SEQUENCE [LARGE SCALE GENOMIC DNA]</scope>
    <source>
        <strain evidence="2">DSM 8344</strain>
    </source>
</reference>
<proteinExistence type="predicted"/>
<dbReference type="Proteomes" id="UP000198656">
    <property type="component" value="Unassembled WGS sequence"/>
</dbReference>
<gene>
    <name evidence="1" type="ORF">SAMN05443529_103186</name>
</gene>
<dbReference type="RefSeq" id="WP_092330368.1">
    <property type="nucleotide sequence ID" value="NZ_FNCP01000003.1"/>
</dbReference>
<dbReference type="STRING" id="1121419.SAMN05443529_103186"/>